<proteinExistence type="predicted"/>
<protein>
    <submittedName>
        <fullName evidence="2">Uncharacterized protein</fullName>
    </submittedName>
</protein>
<name>A0AAP0HX03_9MAGN</name>
<comment type="caution">
    <text evidence="2">The sequence shown here is derived from an EMBL/GenBank/DDBJ whole genome shotgun (WGS) entry which is preliminary data.</text>
</comment>
<dbReference type="Proteomes" id="UP001419268">
    <property type="component" value="Unassembled WGS sequence"/>
</dbReference>
<gene>
    <name evidence="2" type="ORF">Scep_021617</name>
</gene>
<feature type="compositionally biased region" description="Polar residues" evidence="1">
    <location>
        <begin position="39"/>
        <end position="49"/>
    </location>
</feature>
<reference evidence="2 3" key="1">
    <citation type="submission" date="2024-01" db="EMBL/GenBank/DDBJ databases">
        <title>Genome assemblies of Stephania.</title>
        <authorList>
            <person name="Yang L."/>
        </authorList>
    </citation>
    <scope>NUCLEOTIDE SEQUENCE [LARGE SCALE GENOMIC DNA]</scope>
    <source>
        <strain evidence="2">JXDWG</strain>
        <tissue evidence="2">Leaf</tissue>
    </source>
</reference>
<sequence length="49" mass="5472">MCKKLISSNKVDDDDRVCNVEKPKQLYKPSPIRGLSGVLSPNRSPNSKE</sequence>
<accession>A0AAP0HX03</accession>
<evidence type="ECO:0000256" key="1">
    <source>
        <dbReference type="SAM" id="MobiDB-lite"/>
    </source>
</evidence>
<keyword evidence="3" id="KW-1185">Reference proteome</keyword>
<feature type="region of interest" description="Disordered" evidence="1">
    <location>
        <begin position="22"/>
        <end position="49"/>
    </location>
</feature>
<organism evidence="2 3">
    <name type="scientific">Stephania cephalantha</name>
    <dbReference type="NCBI Taxonomy" id="152367"/>
    <lineage>
        <taxon>Eukaryota</taxon>
        <taxon>Viridiplantae</taxon>
        <taxon>Streptophyta</taxon>
        <taxon>Embryophyta</taxon>
        <taxon>Tracheophyta</taxon>
        <taxon>Spermatophyta</taxon>
        <taxon>Magnoliopsida</taxon>
        <taxon>Ranunculales</taxon>
        <taxon>Menispermaceae</taxon>
        <taxon>Menispermoideae</taxon>
        <taxon>Cissampelideae</taxon>
        <taxon>Stephania</taxon>
    </lineage>
</organism>
<evidence type="ECO:0000313" key="2">
    <source>
        <dbReference type="EMBL" id="KAK9104773.1"/>
    </source>
</evidence>
<dbReference type="AlphaFoldDB" id="A0AAP0HX03"/>
<evidence type="ECO:0000313" key="3">
    <source>
        <dbReference type="Proteomes" id="UP001419268"/>
    </source>
</evidence>
<dbReference type="EMBL" id="JBBNAG010000009">
    <property type="protein sequence ID" value="KAK9104773.1"/>
    <property type="molecule type" value="Genomic_DNA"/>
</dbReference>